<dbReference type="Gene3D" id="3.30.160.60">
    <property type="entry name" value="Classic Zinc Finger"/>
    <property type="match status" value="1"/>
</dbReference>
<evidence type="ECO:0008006" key="8">
    <source>
        <dbReference type="Google" id="ProtNLM"/>
    </source>
</evidence>
<evidence type="ECO:0000256" key="4">
    <source>
        <dbReference type="ARBA" id="ARBA00023136"/>
    </source>
</evidence>
<dbReference type="InterPro" id="IPR003770">
    <property type="entry name" value="MLTG-like"/>
</dbReference>
<dbReference type="GO" id="GO:0071555">
    <property type="term" value="P:cell wall organization"/>
    <property type="evidence" value="ECO:0007669"/>
    <property type="project" value="UniProtKB-KW"/>
</dbReference>
<evidence type="ECO:0000256" key="6">
    <source>
        <dbReference type="ARBA" id="ARBA00023316"/>
    </source>
</evidence>
<dbReference type="PANTHER" id="PTHR30518:SF2">
    <property type="entry name" value="ENDOLYTIC MUREIN TRANSGLYCOSYLASE"/>
    <property type="match status" value="1"/>
</dbReference>
<protein>
    <recommendedName>
        <fullName evidence="8">Aminodeoxychorismate lyase</fullName>
    </recommendedName>
</protein>
<evidence type="ECO:0000313" key="7">
    <source>
        <dbReference type="EMBL" id="GAJ11726.1"/>
    </source>
</evidence>
<keyword evidence="4" id="KW-0472">Membrane</keyword>
<accession>X1VD12</accession>
<keyword evidence="5" id="KW-0456">Lyase</keyword>
<dbReference type="PANTHER" id="PTHR30518">
    <property type="entry name" value="ENDOLYTIC MUREIN TRANSGLYCOSYLASE"/>
    <property type="match status" value="1"/>
</dbReference>
<organism evidence="7">
    <name type="scientific">marine sediment metagenome</name>
    <dbReference type="NCBI Taxonomy" id="412755"/>
    <lineage>
        <taxon>unclassified sequences</taxon>
        <taxon>metagenomes</taxon>
        <taxon>ecological metagenomes</taxon>
    </lineage>
</organism>
<evidence type="ECO:0000256" key="3">
    <source>
        <dbReference type="ARBA" id="ARBA00022989"/>
    </source>
</evidence>
<evidence type="ECO:0000256" key="1">
    <source>
        <dbReference type="ARBA" id="ARBA00022475"/>
    </source>
</evidence>
<gene>
    <name evidence="7" type="ORF">S12H4_51156</name>
</gene>
<proteinExistence type="predicted"/>
<reference evidence="7" key="1">
    <citation type="journal article" date="2014" name="Front. Microbiol.">
        <title>High frequency of phylogenetically diverse reductive dehalogenase-homologous genes in deep subseafloor sedimentary metagenomes.</title>
        <authorList>
            <person name="Kawai M."/>
            <person name="Futagami T."/>
            <person name="Toyoda A."/>
            <person name="Takaki Y."/>
            <person name="Nishi S."/>
            <person name="Hori S."/>
            <person name="Arai W."/>
            <person name="Tsubouchi T."/>
            <person name="Morono Y."/>
            <person name="Uchiyama I."/>
            <person name="Ito T."/>
            <person name="Fujiyama A."/>
            <person name="Inagaki F."/>
            <person name="Takami H."/>
        </authorList>
    </citation>
    <scope>NUCLEOTIDE SEQUENCE</scope>
    <source>
        <strain evidence="7">Expedition CK06-06</strain>
    </source>
</reference>
<name>X1VD12_9ZZZZ</name>
<dbReference type="EMBL" id="BARW01032294">
    <property type="protein sequence ID" value="GAJ11726.1"/>
    <property type="molecule type" value="Genomic_DNA"/>
</dbReference>
<dbReference type="AlphaFoldDB" id="X1VD12"/>
<evidence type="ECO:0000256" key="5">
    <source>
        <dbReference type="ARBA" id="ARBA00023239"/>
    </source>
</evidence>
<dbReference type="GO" id="GO:0016829">
    <property type="term" value="F:lyase activity"/>
    <property type="evidence" value="ECO:0007669"/>
    <property type="project" value="UniProtKB-KW"/>
</dbReference>
<dbReference type="Pfam" id="PF02618">
    <property type="entry name" value="YceG"/>
    <property type="match status" value="1"/>
</dbReference>
<keyword evidence="3" id="KW-1133">Transmembrane helix</keyword>
<keyword evidence="2" id="KW-0812">Transmembrane</keyword>
<keyword evidence="6" id="KW-0961">Cell wall biogenesis/degradation</keyword>
<sequence length="65" mass="7127">PSAYNTYLHKGLPPGPVNSPGLASIQAAVSPADVDFLYFVANAQGRHIFTHTLEEHNKVVRDLRQ</sequence>
<evidence type="ECO:0000256" key="2">
    <source>
        <dbReference type="ARBA" id="ARBA00022692"/>
    </source>
</evidence>
<comment type="caution">
    <text evidence="7">The sequence shown here is derived from an EMBL/GenBank/DDBJ whole genome shotgun (WGS) entry which is preliminary data.</text>
</comment>
<feature type="non-terminal residue" evidence="7">
    <location>
        <position position="1"/>
    </location>
</feature>
<keyword evidence="1" id="KW-1003">Cell membrane</keyword>